<name>A0A841H582_9BACT</name>
<comment type="caution">
    <text evidence="3">The sequence shown here is derived from an EMBL/GenBank/DDBJ whole genome shotgun (WGS) entry which is preliminary data.</text>
</comment>
<sequence length="94" mass="10340">MRHLRTFFVLLLALAGVPAARVAHAQADASTTMTAAPATQAPEAGAFQGPPRTLRAYWHLFAAFTIVWLLVFGYLVSLARRFRRMEEQLQALGG</sequence>
<keyword evidence="1" id="KW-1133">Transmembrane helix</keyword>
<gene>
    <name evidence="3" type="ORF">HNQ61_004712</name>
</gene>
<reference evidence="3 4" key="1">
    <citation type="submission" date="2020-08" db="EMBL/GenBank/DDBJ databases">
        <title>Genomic Encyclopedia of Type Strains, Phase IV (KMG-IV): sequencing the most valuable type-strain genomes for metagenomic binning, comparative biology and taxonomic classification.</title>
        <authorList>
            <person name="Goeker M."/>
        </authorList>
    </citation>
    <scope>NUCLEOTIDE SEQUENCE [LARGE SCALE GENOMIC DNA]</scope>
    <source>
        <strain evidence="3 4">DSM 29007</strain>
    </source>
</reference>
<dbReference type="EMBL" id="JACHIA010000020">
    <property type="protein sequence ID" value="MBB6073046.1"/>
    <property type="molecule type" value="Genomic_DNA"/>
</dbReference>
<organism evidence="3 4">
    <name type="scientific">Longimicrobium terrae</name>
    <dbReference type="NCBI Taxonomy" id="1639882"/>
    <lineage>
        <taxon>Bacteria</taxon>
        <taxon>Pseudomonadati</taxon>
        <taxon>Gemmatimonadota</taxon>
        <taxon>Longimicrobiia</taxon>
        <taxon>Longimicrobiales</taxon>
        <taxon>Longimicrobiaceae</taxon>
        <taxon>Longimicrobium</taxon>
    </lineage>
</organism>
<evidence type="ECO:0000256" key="1">
    <source>
        <dbReference type="SAM" id="Phobius"/>
    </source>
</evidence>
<feature type="transmembrane region" description="Helical" evidence="1">
    <location>
        <begin position="56"/>
        <end position="76"/>
    </location>
</feature>
<dbReference type="InterPro" id="IPR030888">
    <property type="entry name" value="Put_ccm"/>
</dbReference>
<keyword evidence="2" id="KW-0732">Signal</keyword>
<proteinExistence type="predicted"/>
<accession>A0A841H582</accession>
<feature type="signal peptide" evidence="2">
    <location>
        <begin position="1"/>
        <end position="25"/>
    </location>
</feature>
<keyword evidence="4" id="KW-1185">Reference proteome</keyword>
<feature type="chain" id="PRO_5033009130" evidence="2">
    <location>
        <begin position="26"/>
        <end position="94"/>
    </location>
</feature>
<evidence type="ECO:0000256" key="2">
    <source>
        <dbReference type="SAM" id="SignalP"/>
    </source>
</evidence>
<evidence type="ECO:0000313" key="3">
    <source>
        <dbReference type="EMBL" id="MBB6073046.1"/>
    </source>
</evidence>
<keyword evidence="1" id="KW-0812">Transmembrane</keyword>
<dbReference type="Proteomes" id="UP000582837">
    <property type="component" value="Unassembled WGS sequence"/>
</dbReference>
<keyword evidence="1" id="KW-0472">Membrane</keyword>
<dbReference type="NCBIfam" id="TIGR04391">
    <property type="entry name" value="CcmD_alt_fam"/>
    <property type="match status" value="1"/>
</dbReference>
<dbReference type="RefSeq" id="WP_170040150.1">
    <property type="nucleotide sequence ID" value="NZ_JABDTL010000002.1"/>
</dbReference>
<protein>
    <submittedName>
        <fullName evidence="3">CcmD family protein</fullName>
    </submittedName>
</protein>
<evidence type="ECO:0000313" key="4">
    <source>
        <dbReference type="Proteomes" id="UP000582837"/>
    </source>
</evidence>
<dbReference type="AlphaFoldDB" id="A0A841H582"/>